<dbReference type="EMBL" id="FMZX01000044">
    <property type="protein sequence ID" value="SDE49705.1"/>
    <property type="molecule type" value="Genomic_DNA"/>
</dbReference>
<dbReference type="PRINTS" id="PR00313">
    <property type="entry name" value="CABNDNGRPT"/>
</dbReference>
<organism evidence="3 4">
    <name type="scientific">Belnapia rosea</name>
    <dbReference type="NCBI Taxonomy" id="938405"/>
    <lineage>
        <taxon>Bacteria</taxon>
        <taxon>Pseudomonadati</taxon>
        <taxon>Pseudomonadota</taxon>
        <taxon>Alphaproteobacteria</taxon>
        <taxon>Acetobacterales</taxon>
        <taxon>Roseomonadaceae</taxon>
        <taxon>Belnapia</taxon>
    </lineage>
</organism>
<keyword evidence="2" id="KW-0964">Secreted</keyword>
<dbReference type="GO" id="GO:0005576">
    <property type="term" value="C:extracellular region"/>
    <property type="evidence" value="ECO:0007669"/>
    <property type="project" value="UniProtKB-SubCell"/>
</dbReference>
<proteinExistence type="predicted"/>
<reference evidence="3 4" key="1">
    <citation type="submission" date="2016-10" db="EMBL/GenBank/DDBJ databases">
        <authorList>
            <person name="de Groot N.N."/>
        </authorList>
    </citation>
    <scope>NUCLEOTIDE SEQUENCE [LARGE SCALE GENOMIC DNA]</scope>
    <source>
        <strain evidence="3 4">CPCC 100156</strain>
    </source>
</reference>
<evidence type="ECO:0000256" key="2">
    <source>
        <dbReference type="ARBA" id="ARBA00022525"/>
    </source>
</evidence>
<dbReference type="InterPro" id="IPR050557">
    <property type="entry name" value="RTX_toxin/Mannuronan_C5-epim"/>
</dbReference>
<dbReference type="SUPFAM" id="SSF51120">
    <property type="entry name" value="beta-Roll"/>
    <property type="match status" value="1"/>
</dbReference>
<sequence length="576" mass="60313">MARKWGTGSSKVLTGNSGSNVLIGHGGDDRLSGLGGADFLYGGKGSDTLDGGSGNDFLFGGPGHDTAVFHGLSMDYSITALGYGAYRVRDLNQTDGNDGTDIVRGIEQLRFSDKTIDPGAPPPPPPPAADQQFVFSAFDPEHGRELWVTDGTSAGTRLVKDLNPGTGDSFQFSYPGDFGYLDDRHILFGASGDANGPRTQLWVTDGTEAGTHLVRDMGFDDQSDPRSFVSLHDGRAVFSGLDEETGREWWVSDGTASGTFLLKDIVPGIDGSSPYDTVLSSFGVGKAFFAFQTQLWITDGTSAGTQVILDLDDGSRGRFVGRPTDIGGGLAVFRANDAEHGTELWITDGTSAGTHLLVDLQPGTDWGNPINITAMGDGRFLFSGTGVGTGSELWVSDGTAAGTHLVREIWPGLDWGDPSGNANTQQFTALGNGQFLFTAFDPIHGREVWATDGTADGTYLVKDINPGSADGAANFIVSIGEGKALLSALTPENQIELWVTDGTEAGTHIVKDIFPGPGISNAVVYTATNDGRALIAGTGPDGTEPWISDGTAEGTYQLADINPGIDGSLTGGFHLI</sequence>
<dbReference type="RefSeq" id="WP_090665264.1">
    <property type="nucleotide sequence ID" value="NZ_FMZX01000044.1"/>
</dbReference>
<dbReference type="Pfam" id="PF00353">
    <property type="entry name" value="HemolysinCabind"/>
    <property type="match status" value="1"/>
</dbReference>
<evidence type="ECO:0000313" key="3">
    <source>
        <dbReference type="EMBL" id="SDE49705.1"/>
    </source>
</evidence>
<dbReference type="InterPro" id="IPR018511">
    <property type="entry name" value="Hemolysin-typ_Ca-bd_CS"/>
</dbReference>
<dbReference type="NCBIfam" id="TIGR04534">
    <property type="entry name" value="ELWxxDGT_rpt"/>
    <property type="match status" value="1"/>
</dbReference>
<dbReference type="PANTHER" id="PTHR38340">
    <property type="entry name" value="S-LAYER PROTEIN"/>
    <property type="match status" value="1"/>
</dbReference>
<accession>A0A1G7DFW7</accession>
<protein>
    <submittedName>
        <fullName evidence="3">ELWxxDGT repeat-containing protein</fullName>
    </submittedName>
</protein>
<dbReference type="InterPro" id="IPR030916">
    <property type="entry name" value="ELWxxDGT_rpt"/>
</dbReference>
<dbReference type="PANTHER" id="PTHR38340:SF1">
    <property type="entry name" value="S-LAYER PROTEIN"/>
    <property type="match status" value="1"/>
</dbReference>
<dbReference type="AlphaFoldDB" id="A0A1G7DFW7"/>
<dbReference type="InterPro" id="IPR001343">
    <property type="entry name" value="Hemolysn_Ca-bd"/>
</dbReference>
<dbReference type="Proteomes" id="UP000198925">
    <property type="component" value="Unassembled WGS sequence"/>
</dbReference>
<keyword evidence="4" id="KW-1185">Reference proteome</keyword>
<dbReference type="PROSITE" id="PS00330">
    <property type="entry name" value="HEMOLYSIN_CALCIUM"/>
    <property type="match status" value="3"/>
</dbReference>
<dbReference type="GO" id="GO:0005509">
    <property type="term" value="F:calcium ion binding"/>
    <property type="evidence" value="ECO:0007669"/>
    <property type="project" value="InterPro"/>
</dbReference>
<gene>
    <name evidence="3" type="ORF">SAMN04487779_10442</name>
</gene>
<name>A0A1G7DFW7_9PROT</name>
<evidence type="ECO:0000313" key="4">
    <source>
        <dbReference type="Proteomes" id="UP000198925"/>
    </source>
</evidence>
<comment type="subcellular location">
    <subcellularLocation>
        <location evidence="1">Secreted</location>
    </subcellularLocation>
</comment>
<dbReference type="Gene3D" id="2.150.10.10">
    <property type="entry name" value="Serralysin-like metalloprotease, C-terminal"/>
    <property type="match status" value="1"/>
</dbReference>
<evidence type="ECO:0000256" key="1">
    <source>
        <dbReference type="ARBA" id="ARBA00004613"/>
    </source>
</evidence>
<dbReference type="InterPro" id="IPR011049">
    <property type="entry name" value="Serralysin-like_metalloprot_C"/>
</dbReference>